<feature type="region of interest" description="Disordered" evidence="1">
    <location>
        <begin position="1"/>
        <end position="29"/>
    </location>
</feature>
<protein>
    <submittedName>
        <fullName evidence="2">Uncharacterized protein</fullName>
    </submittedName>
</protein>
<evidence type="ECO:0000313" key="3">
    <source>
        <dbReference type="Proteomes" id="UP000321484"/>
    </source>
</evidence>
<feature type="region of interest" description="Disordered" evidence="1">
    <location>
        <begin position="105"/>
        <end position="188"/>
    </location>
</feature>
<name>A0A511YWC3_9CELL</name>
<feature type="compositionally biased region" description="Low complexity" evidence="1">
    <location>
        <begin position="1"/>
        <end position="21"/>
    </location>
</feature>
<reference evidence="2 3" key="1">
    <citation type="submission" date="2019-07" db="EMBL/GenBank/DDBJ databases">
        <title>Whole genome shotgun sequence of Actinotalea fermentans NBRC 105374.</title>
        <authorList>
            <person name="Hosoyama A."/>
            <person name="Uohara A."/>
            <person name="Ohji S."/>
            <person name="Ichikawa N."/>
        </authorList>
    </citation>
    <scope>NUCLEOTIDE SEQUENCE [LARGE SCALE GENOMIC DNA]</scope>
    <source>
        <strain evidence="2 3">NBRC 105374</strain>
    </source>
</reference>
<dbReference type="AlphaFoldDB" id="A0A511YWC3"/>
<accession>A0A511YWC3</accession>
<proteinExistence type="predicted"/>
<evidence type="ECO:0000256" key="1">
    <source>
        <dbReference type="SAM" id="MobiDB-lite"/>
    </source>
</evidence>
<comment type="caution">
    <text evidence="2">The sequence shown here is derived from an EMBL/GenBank/DDBJ whole genome shotgun (WGS) entry which is preliminary data.</text>
</comment>
<sequence length="208" mass="22023">MSPGAWAAPSSTCATSSGTASCPPAGRTASGYRRYTEAHVRWGEAYGALTTAVGPVEARTLVRTARTEPVERLAARLDEVHGRLSAERAAVRLAREAADAIAREPMRTVRPSDATAQGRTAGRTAGPASGAAAEPPRGAHPPDRSAPRGTTGPTGRSHRAGTVRRNRHEEDAGRWRRRPGRWWRSPSSGSRAYCWHGVACCLPAPSTA</sequence>
<organism evidence="2 3">
    <name type="scientific">Actinotalea fermentans</name>
    <dbReference type="NCBI Taxonomy" id="43671"/>
    <lineage>
        <taxon>Bacteria</taxon>
        <taxon>Bacillati</taxon>
        <taxon>Actinomycetota</taxon>
        <taxon>Actinomycetes</taxon>
        <taxon>Micrococcales</taxon>
        <taxon>Cellulomonadaceae</taxon>
        <taxon>Actinotalea</taxon>
    </lineage>
</organism>
<keyword evidence="3" id="KW-1185">Reference proteome</keyword>
<dbReference type="Proteomes" id="UP000321484">
    <property type="component" value="Unassembled WGS sequence"/>
</dbReference>
<evidence type="ECO:0000313" key="2">
    <source>
        <dbReference type="EMBL" id="GEN79513.1"/>
    </source>
</evidence>
<gene>
    <name evidence="2" type="ORF">AFE02nite_12470</name>
</gene>
<feature type="compositionally biased region" description="Low complexity" evidence="1">
    <location>
        <begin position="114"/>
        <end position="136"/>
    </location>
</feature>
<dbReference type="OrthoDB" id="5242095at2"/>
<dbReference type="RefSeq" id="WP_146819217.1">
    <property type="nucleotide sequence ID" value="NZ_BJYK01000001.1"/>
</dbReference>
<dbReference type="EMBL" id="BJYK01000001">
    <property type="protein sequence ID" value="GEN79513.1"/>
    <property type="molecule type" value="Genomic_DNA"/>
</dbReference>
<feature type="compositionally biased region" description="Basic residues" evidence="1">
    <location>
        <begin position="156"/>
        <end position="166"/>
    </location>
</feature>